<keyword evidence="3" id="KW-0472">Membrane</keyword>
<proteinExistence type="predicted"/>
<keyword evidence="1" id="KW-0378">Hydrolase</keyword>
<dbReference type="CDD" id="cd18793">
    <property type="entry name" value="SF2_C_SNF"/>
    <property type="match status" value="1"/>
</dbReference>
<dbReference type="RefSeq" id="WP_395759806.1">
    <property type="nucleotide sequence ID" value="NZ_CP109207.1"/>
</dbReference>
<evidence type="ECO:0000256" key="2">
    <source>
        <dbReference type="SAM" id="MobiDB-lite"/>
    </source>
</evidence>
<evidence type="ECO:0000259" key="4">
    <source>
        <dbReference type="PROSITE" id="PS51192"/>
    </source>
</evidence>
<dbReference type="Gene3D" id="3.40.50.300">
    <property type="entry name" value="P-loop containing nucleotide triphosphate hydrolases"/>
    <property type="match status" value="1"/>
</dbReference>
<feature type="transmembrane region" description="Helical" evidence="3">
    <location>
        <begin position="1079"/>
        <end position="1100"/>
    </location>
</feature>
<dbReference type="Pfam" id="PF00176">
    <property type="entry name" value="SNF2-rel_dom"/>
    <property type="match status" value="1"/>
</dbReference>
<dbReference type="InterPro" id="IPR014001">
    <property type="entry name" value="Helicase_ATP-bd"/>
</dbReference>
<organism evidence="5">
    <name type="scientific">Streptomyces althioticus</name>
    <dbReference type="NCBI Taxonomy" id="83380"/>
    <lineage>
        <taxon>Bacteria</taxon>
        <taxon>Bacillati</taxon>
        <taxon>Actinomycetota</taxon>
        <taxon>Actinomycetes</taxon>
        <taxon>Kitasatosporales</taxon>
        <taxon>Streptomycetaceae</taxon>
        <taxon>Streptomyces</taxon>
        <taxon>Streptomyces althioticus group</taxon>
    </lineage>
</organism>
<dbReference type="PROSITE" id="PS51192">
    <property type="entry name" value="HELICASE_ATP_BIND_1"/>
    <property type="match status" value="1"/>
</dbReference>
<evidence type="ECO:0000256" key="1">
    <source>
        <dbReference type="ARBA" id="ARBA00022801"/>
    </source>
</evidence>
<reference evidence="5" key="1">
    <citation type="submission" date="2022-10" db="EMBL/GenBank/DDBJ databases">
        <title>The complete genomes of actinobacterial strains from the NBC collection.</title>
        <authorList>
            <person name="Joergensen T.S."/>
            <person name="Alvarez Arevalo M."/>
            <person name="Sterndorff E.B."/>
            <person name="Faurdal D."/>
            <person name="Vuksanovic O."/>
            <person name="Mourched A.-S."/>
            <person name="Charusanti P."/>
            <person name="Shaw S."/>
            <person name="Blin K."/>
            <person name="Weber T."/>
        </authorList>
    </citation>
    <scope>NUCLEOTIDE SEQUENCE [LARGE SCALE GENOMIC DNA]</scope>
    <source>
        <strain evidence="5">NBC 01686</strain>
    </source>
</reference>
<keyword evidence="3" id="KW-0812">Transmembrane</keyword>
<dbReference type="InterPro" id="IPR027417">
    <property type="entry name" value="P-loop_NTPase"/>
</dbReference>
<evidence type="ECO:0000313" key="5">
    <source>
        <dbReference type="EMBL" id="WUU57887.1"/>
    </source>
</evidence>
<dbReference type="Pfam" id="PF12419">
    <property type="entry name" value="DUF3670"/>
    <property type="match status" value="1"/>
</dbReference>
<accession>A0ABZ1YHP2</accession>
<dbReference type="EMBL" id="CP109207">
    <property type="protein sequence ID" value="WUU57887.1"/>
    <property type="molecule type" value="Genomic_DNA"/>
</dbReference>
<gene>
    <name evidence="5" type="ORF">OIE82_33925</name>
</gene>
<feature type="region of interest" description="Disordered" evidence="2">
    <location>
        <begin position="86"/>
        <end position="108"/>
    </location>
</feature>
<dbReference type="InterPro" id="IPR049730">
    <property type="entry name" value="SNF2/RAD54-like_C"/>
</dbReference>
<sequence length="1129" mass="121013">MQWMTARQAEQLARCAAVFEPGDPARTGRIAFWHPDGGTPPPTPGGEPGEAGLVVPDGDGFTVRTVPVVRLTPSCALPALLHARRATATPSAGPPTSATTADAPETTPHPATAFWGAVTALGLHLTARERLLPGVSPAGYDTWRAGPFDADDIARIRALADAAPGEAVAVLGTDPHMLVRAFLDAVADTLPRTPAAELATGRAAFAATAPQHVPQLRVWAEEISAGLDSGVRMSLRVELTDATGADGRPPRPRLVPRAHSLADPTLALDADDLFARADHALGPRAQADTVLAVRRAQAVWPPLERLLPVPTALELTDEELRDLLGGAAGRLAGHGIDVTWPETSTGALTARAVAGADRTPPADLRSFFGGDGTVDLRWRLELDGDPLTDDEVATVAGGGAVVRLRGRWVLVDARIARRARDRRLPPLTAVEALAVALTGHTDIGGERVRVAPSAWLDALRRALTDPDGGDRPVDQPARLTATLRDYQLRGLRWMDRMTSLGLGGCLADDMGLGKTIQLISLHLLRQERPEDRGPTLVVCPASLLGNWEREVGRFAPGTPVRRYHGPGRTLDGADEGFVLTTYGTMRLDAARLGAHTWGLVVADEAQHVKNPHSSTAKALRLIGARARIALTGTPVENNLSELWALLDWTTPGLLGTHRRFRTRWIAPVEAERVLAANGDGEQHTARLLAQLVRPFLLRRRKTDPGIAPELPPKTETDRPVALTAEQETLYRKQVETVMGEIRAGAGGIARSGLVLKLLTGLKQICNHPAQFLKEDQAPLTGRSGKLELLDELLATITAEGGAALVFTQYVTMARLLERHLRDRGTPAALLHGGTPVAKREELVRGGTRTPVTSAVDPTRLTGTRNGLLIQEVPRSGTRRPRASRPPRPADRGPVHTPSGDLRPCARRAPFLQGGRRTRGVGRRPAGGRVMSARDPRPSGPPPSHRERTPGTANPLRRPSDRFESWFGCFLLLVLALGLPAAALGAGQSAYQSALRTVQIQSAERYQVDASVESVDDNVGATAKEQAEIRWTDDDGTVRTGTTPVKPGTREGSTVRVWVTRDGDLTGPPMTRNQALSTGWFAGGAAAAGVGAAVFVAHVGARHALDRRRYAQWDAEWERVEPLWAGRFHR</sequence>
<feature type="domain" description="Helicase ATP-binding" evidence="4">
    <location>
        <begin position="495"/>
        <end position="652"/>
    </location>
</feature>
<dbReference type="PANTHER" id="PTHR10799">
    <property type="entry name" value="SNF2/RAD54 HELICASE FAMILY"/>
    <property type="match status" value="1"/>
</dbReference>
<dbReference type="InterPro" id="IPR000330">
    <property type="entry name" value="SNF2_N"/>
</dbReference>
<dbReference type="InterPro" id="IPR022138">
    <property type="entry name" value="DUF3670"/>
</dbReference>
<evidence type="ECO:0000256" key="3">
    <source>
        <dbReference type="SAM" id="Phobius"/>
    </source>
</evidence>
<dbReference type="SMART" id="SM00487">
    <property type="entry name" value="DEXDc"/>
    <property type="match status" value="1"/>
</dbReference>
<dbReference type="SUPFAM" id="SSF52540">
    <property type="entry name" value="P-loop containing nucleoside triphosphate hydrolases"/>
    <property type="match status" value="2"/>
</dbReference>
<protein>
    <submittedName>
        <fullName evidence="5">SNF2-related protein</fullName>
    </submittedName>
</protein>
<name>A0ABZ1YHP2_9ACTN</name>
<feature type="transmembrane region" description="Helical" evidence="3">
    <location>
        <begin position="965"/>
        <end position="985"/>
    </location>
</feature>
<dbReference type="Gene3D" id="3.40.50.10810">
    <property type="entry name" value="Tandem AAA-ATPase domain"/>
    <property type="match status" value="1"/>
</dbReference>
<feature type="region of interest" description="Disordered" evidence="2">
    <location>
        <begin position="840"/>
        <end position="957"/>
    </location>
</feature>
<dbReference type="InterPro" id="IPR038718">
    <property type="entry name" value="SNF2-like_sf"/>
</dbReference>
<keyword evidence="3" id="KW-1133">Transmembrane helix</keyword>